<protein>
    <submittedName>
        <fullName evidence="5">Flagellar biosynthesis protein FlgN</fullName>
    </submittedName>
</protein>
<dbReference type="Pfam" id="PF05130">
    <property type="entry name" value="FlgN"/>
    <property type="match status" value="1"/>
</dbReference>
<keyword evidence="5" id="KW-0282">Flagellum</keyword>
<dbReference type="EMBL" id="MUIO01000130">
    <property type="protein sequence ID" value="ORC54582.1"/>
    <property type="molecule type" value="Genomic_DNA"/>
</dbReference>
<keyword evidence="3" id="KW-1005">Bacterial flagellum biogenesis</keyword>
<keyword evidence="6" id="KW-1185">Reference proteome</keyword>
<evidence type="ECO:0000256" key="4">
    <source>
        <dbReference type="SAM" id="MobiDB-lite"/>
    </source>
</evidence>
<dbReference type="InterPro" id="IPR036679">
    <property type="entry name" value="FlgN-like_sf"/>
</dbReference>
<keyword evidence="5" id="KW-0969">Cilium</keyword>
<dbReference type="SUPFAM" id="SSF140566">
    <property type="entry name" value="FlgN-like"/>
    <property type="match status" value="1"/>
</dbReference>
<dbReference type="RefSeq" id="WP_083186052.1">
    <property type="nucleotide sequence ID" value="NZ_CBCRZR010000003.1"/>
</dbReference>
<name>A0A1X0N0L3_9PSED</name>
<gene>
    <name evidence="5" type="ORF">BZK31_25730</name>
</gene>
<dbReference type="Proteomes" id="UP000192815">
    <property type="component" value="Unassembled WGS sequence"/>
</dbReference>
<evidence type="ECO:0000313" key="6">
    <source>
        <dbReference type="Proteomes" id="UP000192815"/>
    </source>
</evidence>
<reference evidence="6" key="1">
    <citation type="submission" date="2017-02" db="EMBL/GenBank/DDBJ databases">
        <title>Pseudomonas floridae sp. nov., a novel pathogenic bacterial species isolated from tomato.</title>
        <authorList>
            <person name="Timilsina S."/>
            <person name="Vallad G.E."/>
            <person name="Jones J.B."/>
        </authorList>
    </citation>
    <scope>NUCLEOTIDE SEQUENCE [LARGE SCALE GENOMIC DNA]</scope>
    <source>
        <strain evidence="6">GEV388</strain>
    </source>
</reference>
<organism evidence="5 6">
    <name type="scientific">Pseudomonas floridensis</name>
    <dbReference type="NCBI Taxonomy" id="1958950"/>
    <lineage>
        <taxon>Bacteria</taxon>
        <taxon>Pseudomonadati</taxon>
        <taxon>Pseudomonadota</taxon>
        <taxon>Gammaproteobacteria</taxon>
        <taxon>Pseudomonadales</taxon>
        <taxon>Pseudomonadaceae</taxon>
        <taxon>Pseudomonas</taxon>
    </lineage>
</organism>
<dbReference type="OrthoDB" id="5734604at2"/>
<dbReference type="AlphaFoldDB" id="A0A1X0N0L3"/>
<dbReference type="Gene3D" id="1.20.58.300">
    <property type="entry name" value="FlgN-like"/>
    <property type="match status" value="1"/>
</dbReference>
<evidence type="ECO:0000313" key="5">
    <source>
        <dbReference type="EMBL" id="ORC54582.1"/>
    </source>
</evidence>
<dbReference type="STRING" id="1958950.BZK31_25730"/>
<sequence length="155" mass="16960">MQDTILLQMINDDMVPATQLRELLQAESLILHGRDMGEMEHVLAQKQALVILLEQHGRRRSQVLTGLGLPANRQGLEQLASHSDIGEQLLTTADALNALIAECQALNERNGSLIQLQQVSTAHQLRILNGGDTPTLYDSRGSTAGRARPRPLSQA</sequence>
<keyword evidence="5" id="KW-0966">Cell projection</keyword>
<comment type="similarity">
    <text evidence="2">Belongs to the FlgN family.</text>
</comment>
<proteinExistence type="inferred from homology"/>
<accession>A0A1X0N0L3</accession>
<evidence type="ECO:0000256" key="3">
    <source>
        <dbReference type="ARBA" id="ARBA00022795"/>
    </source>
</evidence>
<evidence type="ECO:0000256" key="2">
    <source>
        <dbReference type="ARBA" id="ARBA00007703"/>
    </source>
</evidence>
<comment type="caution">
    <text evidence="5">The sequence shown here is derived from an EMBL/GenBank/DDBJ whole genome shotgun (WGS) entry which is preliminary data.</text>
</comment>
<evidence type="ECO:0000256" key="1">
    <source>
        <dbReference type="ARBA" id="ARBA00002397"/>
    </source>
</evidence>
<comment type="function">
    <text evidence="1">Required for the efficient initiation of filament assembly.</text>
</comment>
<dbReference type="InterPro" id="IPR007809">
    <property type="entry name" value="FlgN-like"/>
</dbReference>
<feature type="region of interest" description="Disordered" evidence="4">
    <location>
        <begin position="130"/>
        <end position="155"/>
    </location>
</feature>
<dbReference type="GO" id="GO:0044780">
    <property type="term" value="P:bacterial-type flagellum assembly"/>
    <property type="evidence" value="ECO:0007669"/>
    <property type="project" value="InterPro"/>
</dbReference>